<dbReference type="GO" id="GO:0030170">
    <property type="term" value="F:pyridoxal phosphate binding"/>
    <property type="evidence" value="ECO:0007669"/>
    <property type="project" value="InterPro"/>
</dbReference>
<evidence type="ECO:0000256" key="1">
    <source>
        <dbReference type="ARBA" id="ARBA00001933"/>
    </source>
</evidence>
<dbReference type="PANTHER" id="PTHR43379">
    <property type="entry name" value="CYSTATHIONINE GAMMA-SYNTHASE"/>
    <property type="match status" value="1"/>
</dbReference>
<dbReference type="InterPro" id="IPR015422">
    <property type="entry name" value="PyrdxlP-dep_Trfase_small"/>
</dbReference>
<evidence type="ECO:0000256" key="4">
    <source>
        <dbReference type="RuleBase" id="RU362118"/>
    </source>
</evidence>
<dbReference type="GO" id="GO:0019346">
    <property type="term" value="P:transsulfuration"/>
    <property type="evidence" value="ECO:0007669"/>
    <property type="project" value="InterPro"/>
</dbReference>
<dbReference type="CDD" id="cd00614">
    <property type="entry name" value="CGS_like"/>
    <property type="match status" value="1"/>
</dbReference>
<comment type="cofactor">
    <cofactor evidence="1 4">
        <name>pyridoxal 5'-phosphate</name>
        <dbReference type="ChEBI" id="CHEBI:597326"/>
    </cofactor>
</comment>
<accession>A0A150PCR2</accession>
<dbReference type="Gene3D" id="3.90.1150.10">
    <property type="entry name" value="Aspartate Aminotransferase, domain 1"/>
    <property type="match status" value="1"/>
</dbReference>
<dbReference type="PANTHER" id="PTHR43379:SF1">
    <property type="entry name" value="CYSTATHIONINE GAMMA-SYNTHASE 1, CHLOROPLASTIC-RELATED"/>
    <property type="match status" value="1"/>
</dbReference>
<dbReference type="FunFam" id="3.90.1150.10:FF:000033">
    <property type="entry name" value="Cystathionine gamma-synthase"/>
    <property type="match status" value="1"/>
</dbReference>
<name>A0A150PCR2_SORCE</name>
<dbReference type="SUPFAM" id="SSF53383">
    <property type="entry name" value="PLP-dependent transferases"/>
    <property type="match status" value="1"/>
</dbReference>
<reference evidence="5 6" key="1">
    <citation type="submission" date="2014-02" db="EMBL/GenBank/DDBJ databases">
        <title>The small core and large imbalanced accessory genome model reveals a collaborative survival strategy of Sorangium cellulosum strains in nature.</title>
        <authorList>
            <person name="Han K."/>
            <person name="Peng R."/>
            <person name="Blom J."/>
            <person name="Li Y.-Z."/>
        </authorList>
    </citation>
    <scope>NUCLEOTIDE SEQUENCE [LARGE SCALE GENOMIC DNA]</scope>
    <source>
        <strain evidence="5 6">So0157-25</strain>
    </source>
</reference>
<dbReference type="InterPro" id="IPR015421">
    <property type="entry name" value="PyrdxlP-dep_Trfase_major"/>
</dbReference>
<sequence>MKNHLPNSTDAVHAGVSRDRPSHTLAPAIAQTATYTFADTADLERYFAGGDADPERQEYGRYGNPTVREVERRVAALDRAEDAVLFASGMAAVTTTAFALLKAGDHVILFRDVYRRTRQFVITVLARLGVEHTLIDPGAFDQLEAAFRPRTRFALSESPTNPYLHCIDLSRFAEICRKARVKTIVDATFATPYNSDPIGRGIDLVVHSASKYLSGHNDVLGGAVSGSSSLISLVRDMRSVLGSIIDPHAAALIGRGMKTLALRVERQNATGLAVARALEAHPAVERVFYPGLPSHPDHRVAAEQMRGFGGVVSFIVRGGREAAARVVDGARIAAIAPSFGGVETLIEQPCIMSFHELNDEQLAAIGISPALIRLSVGVEETEDVVKDVLGALDALGEP</sequence>
<dbReference type="Proteomes" id="UP000075420">
    <property type="component" value="Unassembled WGS sequence"/>
</dbReference>
<dbReference type="FunFam" id="3.40.640.10:FF:000046">
    <property type="entry name" value="Cystathionine gamma-lyase"/>
    <property type="match status" value="1"/>
</dbReference>
<organism evidence="5 6">
    <name type="scientific">Sorangium cellulosum</name>
    <name type="common">Polyangium cellulosum</name>
    <dbReference type="NCBI Taxonomy" id="56"/>
    <lineage>
        <taxon>Bacteria</taxon>
        <taxon>Pseudomonadati</taxon>
        <taxon>Myxococcota</taxon>
        <taxon>Polyangia</taxon>
        <taxon>Polyangiales</taxon>
        <taxon>Polyangiaceae</taxon>
        <taxon>Sorangium</taxon>
    </lineage>
</organism>
<evidence type="ECO:0000256" key="2">
    <source>
        <dbReference type="ARBA" id="ARBA00022898"/>
    </source>
</evidence>
<feature type="modified residue" description="N6-(pyridoxal phosphate)lysine" evidence="3">
    <location>
        <position position="211"/>
    </location>
</feature>
<evidence type="ECO:0000313" key="5">
    <source>
        <dbReference type="EMBL" id="KYF53457.1"/>
    </source>
</evidence>
<comment type="similarity">
    <text evidence="4">Belongs to the trans-sulfuration enzymes family.</text>
</comment>
<dbReference type="InterPro" id="IPR044639">
    <property type="entry name" value="CGS1/2"/>
</dbReference>
<dbReference type="AlphaFoldDB" id="A0A150PCR2"/>
<dbReference type="InterPro" id="IPR000277">
    <property type="entry name" value="Cys/Met-Metab_PyrdxlP-dep_enz"/>
</dbReference>
<evidence type="ECO:0000256" key="3">
    <source>
        <dbReference type="PIRSR" id="PIRSR001434-2"/>
    </source>
</evidence>
<protein>
    <submittedName>
        <fullName evidence="5">Cystathionine gamma-synthase</fullName>
    </submittedName>
</protein>
<dbReference type="InterPro" id="IPR015424">
    <property type="entry name" value="PyrdxlP-dep_Trfase"/>
</dbReference>
<comment type="caution">
    <text evidence="5">The sequence shown here is derived from an EMBL/GenBank/DDBJ whole genome shotgun (WGS) entry which is preliminary data.</text>
</comment>
<evidence type="ECO:0000313" key="6">
    <source>
        <dbReference type="Proteomes" id="UP000075420"/>
    </source>
</evidence>
<dbReference type="Gene3D" id="3.40.640.10">
    <property type="entry name" value="Type I PLP-dependent aspartate aminotransferase-like (Major domain)"/>
    <property type="match status" value="1"/>
</dbReference>
<gene>
    <name evidence="5" type="ORF">BE08_46270</name>
</gene>
<dbReference type="GO" id="GO:0003962">
    <property type="term" value="F:cystathionine gamma-synthase activity"/>
    <property type="evidence" value="ECO:0007669"/>
    <property type="project" value="InterPro"/>
</dbReference>
<dbReference type="Pfam" id="PF01053">
    <property type="entry name" value="Cys_Met_Meta_PP"/>
    <property type="match status" value="1"/>
</dbReference>
<keyword evidence="2 3" id="KW-0663">Pyridoxal phosphate</keyword>
<dbReference type="GO" id="GO:0009086">
    <property type="term" value="P:methionine biosynthetic process"/>
    <property type="evidence" value="ECO:0007669"/>
    <property type="project" value="InterPro"/>
</dbReference>
<dbReference type="PIRSF" id="PIRSF001434">
    <property type="entry name" value="CGS"/>
    <property type="match status" value="1"/>
</dbReference>
<dbReference type="EMBL" id="JELY01002140">
    <property type="protein sequence ID" value="KYF53457.1"/>
    <property type="molecule type" value="Genomic_DNA"/>
</dbReference>
<proteinExistence type="inferred from homology"/>